<gene>
    <name evidence="3" type="ORF">BKA55DRAFT_495918</name>
</gene>
<feature type="compositionally biased region" description="Basic and acidic residues" evidence="2">
    <location>
        <begin position="9"/>
        <end position="21"/>
    </location>
</feature>
<proteinExistence type="predicted"/>
<comment type="caution">
    <text evidence="3">The sequence shown here is derived from an EMBL/GenBank/DDBJ whole genome shotgun (WGS) entry which is preliminary data.</text>
</comment>
<dbReference type="GeneID" id="70216276"/>
<protein>
    <submittedName>
        <fullName evidence="3">Uncharacterized protein</fullName>
    </submittedName>
</protein>
<sequence length="637" mass="71542">MARKNGSNTKKDFGRRIHRQIDGTPLAPRLGQRPGRSPANREINLRLRRSQRLQRSMRPESSPVPPHMGDEVAAAAAAAESSSAQMQGEQPAASTSSSNASAHMSSATHEPLRAQRPIPPNWKPPLAIGESLGDNLSRLEEAERSALQWEAIIENARITQPLADLSGLEKQLDKARQRFAQMEETDENLMPIDELETTKRQRVQQRISLLNASLERNECPVGNTNIRASIQAYQSGRIKCWDKWTLLYAGNVVDFCPSYESFTLDREERLDRYHSMYGDGWLWYEAPLAPKGNYRPEQLMAATWAQPSGFSGVLSEYHSHAWAIHMGFQRVKGFHSRVASRLNDPDRMKNGKVLLYQTRMREHGSPGRGTCFVEDDSTAPRVCFKMQLDSGATHPSLHNTDMDYLGIDRKTYPAQTHATVATANSATVAAMYEIRVDICRHNGESLVGEEPVFPNDRRQLGGIVPVMVLVESTEDQSEPLAEWHKEALKNGEDVSEEAMAARYRGEDESRLSGMLPFQVCYFAGVPGASTFWFGEDRRDVLGADRMPGQQRWERHKKAHTTERPVEFEDLDRPTVIFEHQGNSIRLVDMDSKEDKGTSILSIERQVTLKAGETTHERALPGNGSSIKSGSTKKKKRE</sequence>
<evidence type="ECO:0000313" key="3">
    <source>
        <dbReference type="EMBL" id="KAH7270610.1"/>
    </source>
</evidence>
<dbReference type="Proteomes" id="UP000720189">
    <property type="component" value="Unassembled WGS sequence"/>
</dbReference>
<reference evidence="3" key="1">
    <citation type="journal article" date="2021" name="Nat. Commun.">
        <title>Genetic determinants of endophytism in the Arabidopsis root mycobiome.</title>
        <authorList>
            <person name="Mesny F."/>
            <person name="Miyauchi S."/>
            <person name="Thiergart T."/>
            <person name="Pickel B."/>
            <person name="Atanasova L."/>
            <person name="Karlsson M."/>
            <person name="Huettel B."/>
            <person name="Barry K.W."/>
            <person name="Haridas S."/>
            <person name="Chen C."/>
            <person name="Bauer D."/>
            <person name="Andreopoulos W."/>
            <person name="Pangilinan J."/>
            <person name="LaButti K."/>
            <person name="Riley R."/>
            <person name="Lipzen A."/>
            <person name="Clum A."/>
            <person name="Drula E."/>
            <person name="Henrissat B."/>
            <person name="Kohler A."/>
            <person name="Grigoriev I.V."/>
            <person name="Martin F.M."/>
            <person name="Hacquard S."/>
        </authorList>
    </citation>
    <scope>NUCLEOTIDE SEQUENCE</scope>
    <source>
        <strain evidence="3">MPI-CAGE-AT-0023</strain>
    </source>
</reference>
<feature type="compositionally biased region" description="Low complexity" evidence="2">
    <location>
        <begin position="73"/>
        <end position="84"/>
    </location>
</feature>
<keyword evidence="1" id="KW-0175">Coiled coil</keyword>
<dbReference type="AlphaFoldDB" id="A0A9P9RA40"/>
<name>A0A9P9RA40_FUSRE</name>
<evidence type="ECO:0000256" key="1">
    <source>
        <dbReference type="SAM" id="Coils"/>
    </source>
</evidence>
<dbReference type="OrthoDB" id="5376010at2759"/>
<keyword evidence="4" id="KW-1185">Reference proteome</keyword>
<dbReference type="RefSeq" id="XP_046057378.1">
    <property type="nucleotide sequence ID" value="XM_046186322.1"/>
</dbReference>
<organism evidence="3 4">
    <name type="scientific">Fusarium redolens</name>
    <dbReference type="NCBI Taxonomy" id="48865"/>
    <lineage>
        <taxon>Eukaryota</taxon>
        <taxon>Fungi</taxon>
        <taxon>Dikarya</taxon>
        <taxon>Ascomycota</taxon>
        <taxon>Pezizomycotina</taxon>
        <taxon>Sordariomycetes</taxon>
        <taxon>Hypocreomycetidae</taxon>
        <taxon>Hypocreales</taxon>
        <taxon>Nectriaceae</taxon>
        <taxon>Fusarium</taxon>
        <taxon>Fusarium redolens species complex</taxon>
    </lineage>
</organism>
<feature type="compositionally biased region" description="Low complexity" evidence="2">
    <location>
        <begin position="92"/>
        <end position="107"/>
    </location>
</feature>
<feature type="coiled-coil region" evidence="1">
    <location>
        <begin position="139"/>
        <end position="185"/>
    </location>
</feature>
<evidence type="ECO:0000256" key="2">
    <source>
        <dbReference type="SAM" id="MobiDB-lite"/>
    </source>
</evidence>
<accession>A0A9P9RA40</accession>
<feature type="region of interest" description="Disordered" evidence="2">
    <location>
        <begin position="1"/>
        <end position="119"/>
    </location>
</feature>
<evidence type="ECO:0000313" key="4">
    <source>
        <dbReference type="Proteomes" id="UP000720189"/>
    </source>
</evidence>
<dbReference type="EMBL" id="JAGMUX010000001">
    <property type="protein sequence ID" value="KAH7270610.1"/>
    <property type="molecule type" value="Genomic_DNA"/>
</dbReference>
<feature type="region of interest" description="Disordered" evidence="2">
    <location>
        <begin position="609"/>
        <end position="637"/>
    </location>
</feature>